<dbReference type="EMBL" id="BAAAGE010000002">
    <property type="protein sequence ID" value="GAA0719209.1"/>
    <property type="molecule type" value="Genomic_DNA"/>
</dbReference>
<evidence type="ECO:0000313" key="3">
    <source>
        <dbReference type="EMBL" id="GAA0719209.1"/>
    </source>
</evidence>
<keyword evidence="2" id="KW-0812">Transmembrane</keyword>
<gene>
    <name evidence="3" type="ORF">GCM10009430_18000</name>
</gene>
<evidence type="ECO:0008006" key="5">
    <source>
        <dbReference type="Google" id="ProtNLM"/>
    </source>
</evidence>
<organism evidence="3 4">
    <name type="scientific">Aquimarina litoralis</name>
    <dbReference type="NCBI Taxonomy" id="584605"/>
    <lineage>
        <taxon>Bacteria</taxon>
        <taxon>Pseudomonadati</taxon>
        <taxon>Bacteroidota</taxon>
        <taxon>Flavobacteriia</taxon>
        <taxon>Flavobacteriales</taxon>
        <taxon>Flavobacteriaceae</taxon>
        <taxon>Aquimarina</taxon>
    </lineage>
</organism>
<reference evidence="3 4" key="1">
    <citation type="journal article" date="2019" name="Int. J. Syst. Evol. Microbiol.">
        <title>The Global Catalogue of Microorganisms (GCM) 10K type strain sequencing project: providing services to taxonomists for standard genome sequencing and annotation.</title>
        <authorList>
            <consortium name="The Broad Institute Genomics Platform"/>
            <consortium name="The Broad Institute Genome Sequencing Center for Infectious Disease"/>
            <person name="Wu L."/>
            <person name="Ma J."/>
        </authorList>
    </citation>
    <scope>NUCLEOTIDE SEQUENCE [LARGE SCALE GENOMIC DNA]</scope>
    <source>
        <strain evidence="3 4">JCM 15974</strain>
    </source>
</reference>
<evidence type="ECO:0000313" key="4">
    <source>
        <dbReference type="Proteomes" id="UP001501758"/>
    </source>
</evidence>
<accession>A0ABN1IQI8</accession>
<keyword evidence="2" id="KW-1133">Transmembrane helix</keyword>
<feature type="coiled-coil region" evidence="1">
    <location>
        <begin position="125"/>
        <end position="173"/>
    </location>
</feature>
<protein>
    <recommendedName>
        <fullName evidence="5">Anti-sigma factor</fullName>
    </recommendedName>
</protein>
<evidence type="ECO:0000256" key="2">
    <source>
        <dbReference type="SAM" id="Phobius"/>
    </source>
</evidence>
<keyword evidence="4" id="KW-1185">Reference proteome</keyword>
<dbReference type="Proteomes" id="UP001501758">
    <property type="component" value="Unassembled WGS sequence"/>
</dbReference>
<feature type="transmembrane region" description="Helical" evidence="2">
    <location>
        <begin position="51"/>
        <end position="71"/>
    </location>
</feature>
<sequence length="184" mass="21646">MDDFEKYIRENKLLFDEHKADEDKIWADIESKLDIENKKESVRFVIWKSPFIKIAAVICVLLGSFAMLKLVTKIDTNTTHKNTAIHRELNDIDNYYKGLVSFQVALVKEHSKLSASDKEEFLSFMDELDKEYMILKEEMNANLNNEYILEAIVQNYKKRIELIENLLEQIKDSKKSDDNEGYIL</sequence>
<dbReference type="RefSeq" id="WP_343912008.1">
    <property type="nucleotide sequence ID" value="NZ_BAAAGE010000002.1"/>
</dbReference>
<evidence type="ECO:0000256" key="1">
    <source>
        <dbReference type="SAM" id="Coils"/>
    </source>
</evidence>
<name>A0ABN1IQI8_9FLAO</name>
<keyword evidence="1" id="KW-0175">Coiled coil</keyword>
<proteinExistence type="predicted"/>
<keyword evidence="2" id="KW-0472">Membrane</keyword>
<comment type="caution">
    <text evidence="3">The sequence shown here is derived from an EMBL/GenBank/DDBJ whole genome shotgun (WGS) entry which is preliminary data.</text>
</comment>